<protein>
    <submittedName>
        <fullName evidence="1">Uncharacterized protein</fullName>
    </submittedName>
</protein>
<keyword evidence="2" id="KW-1185">Reference proteome</keyword>
<sequence length="171" mass="18740">MAKPGHGRRRLKSTRANMLVNPTATAERILQDQGLDKEYSPISGNPEFCRLSINLALGDDNEVVLNGLNSTVQGISGTGSLCIGAHFLSRFFPGRREIYLPTPSWGNHTALFRLAGLSVKSYRYYDPQTCGLDFQGILDDIATELEYHRSSATSLVFMNSSNPKASTIKAS</sequence>
<comment type="caution">
    <text evidence="1">The sequence shown here is derived from an EMBL/GenBank/DDBJ whole genome shotgun (WGS) entry which is preliminary data.</text>
</comment>
<accession>A0ACC2N3E8</accession>
<evidence type="ECO:0000313" key="2">
    <source>
        <dbReference type="Proteomes" id="UP001239111"/>
    </source>
</evidence>
<dbReference type="EMBL" id="CM056744">
    <property type="protein sequence ID" value="KAJ8665571.1"/>
    <property type="molecule type" value="Genomic_DNA"/>
</dbReference>
<gene>
    <name evidence="1" type="ORF">QAD02_007233</name>
</gene>
<proteinExistence type="predicted"/>
<organism evidence="1 2">
    <name type="scientific">Eretmocerus hayati</name>
    <dbReference type="NCBI Taxonomy" id="131215"/>
    <lineage>
        <taxon>Eukaryota</taxon>
        <taxon>Metazoa</taxon>
        <taxon>Ecdysozoa</taxon>
        <taxon>Arthropoda</taxon>
        <taxon>Hexapoda</taxon>
        <taxon>Insecta</taxon>
        <taxon>Pterygota</taxon>
        <taxon>Neoptera</taxon>
        <taxon>Endopterygota</taxon>
        <taxon>Hymenoptera</taxon>
        <taxon>Apocrita</taxon>
        <taxon>Proctotrupomorpha</taxon>
        <taxon>Chalcidoidea</taxon>
        <taxon>Aphelinidae</taxon>
        <taxon>Aphelininae</taxon>
        <taxon>Eretmocerus</taxon>
    </lineage>
</organism>
<name>A0ACC2N3E8_9HYME</name>
<dbReference type="Proteomes" id="UP001239111">
    <property type="component" value="Chromosome 4"/>
</dbReference>
<evidence type="ECO:0000313" key="1">
    <source>
        <dbReference type="EMBL" id="KAJ8665571.1"/>
    </source>
</evidence>
<reference evidence="1" key="1">
    <citation type="submission" date="2023-04" db="EMBL/GenBank/DDBJ databases">
        <title>A chromosome-level genome assembly of the parasitoid wasp Eretmocerus hayati.</title>
        <authorList>
            <person name="Zhong Y."/>
            <person name="Liu S."/>
            <person name="Liu Y."/>
        </authorList>
    </citation>
    <scope>NUCLEOTIDE SEQUENCE</scope>
    <source>
        <strain evidence="1">ZJU_SS_LIU_2023</strain>
    </source>
</reference>